<feature type="domain" description="DH" evidence="2">
    <location>
        <begin position="493"/>
        <end position="873"/>
    </location>
</feature>
<dbReference type="InterPro" id="IPR011993">
    <property type="entry name" value="PH-like_dom_sf"/>
</dbReference>
<feature type="region of interest" description="Disordered" evidence="1">
    <location>
        <begin position="530"/>
        <end position="550"/>
    </location>
</feature>
<sequence>MTTTISTTRSSSLPSVMNLTLSPPARPAGFTSVSASCSSALASSPIKILRPAPRKSFTYPGPAASSAGAAPLSFIPLTPIMASPSLTPEPGPGSRTDEDVGVHGVKSGSVHDDYLGARLLDADPAQCEADCAPSLGSSGGKHEAGTIPYVPVCEVSKCDDGADAFSQGHEAAGRPQSDIQDQNSPLKHSTVPLGLSSSAPKSVGGTPMWTSTPPTPPQMPESLLDAISPTHDRSGASGPHVGLGLGSRRRRLSHPRPASVSIFPPPSASSSSPLRSSSLARSRTASHRKMSSSNETKRRRSLPPNFGKPLPPLPTTALSSVSASPTRSTCSPSNAPSRMGSTASTSTQSSSSPSRSRSPSKPRRGLDLERSQLDDGMILLPSLSRSTDKPKTYSFGGGDAKVQDPREVKSEEGHVSSLDNSGSMTSFKTAKSHFSSPTTPVGSPSVRSPKKVFHIEGSVSEGEEEAEADAEVIRGRKVEREAAANSEEAKRLKRFHALVELLRTEVGYLMDLRALVSIYLAQLSSFTVNAPPLSPSRASPSSISLSSLGLGRSTTPSRSFVGIPSVSGATSGLGPPLITPDSQVATSPKSDAEVLRENGRLHPESSRDAKRAQDSRRPLLAESDVALVSRNAEQLLQFHEALVLDLRDAVEPMGYGSVFTRLRSDSSLGEEPEVDYWTASDGVDDAVKAAADVLVRQASSFGLYEFFCPKHNEAADVIRNAQDQYTSEWDAFEQRCSLLVSHAFELSTLRPSKEDAEIGDHSASDSLKRSRRHSTPVLSYTPPPSSFIDPIPSQGADGSFDTRKRKRSGGERTLPQLPSQVGRLKFMDYLIKPVQRICKYPLMLDQLKSGGDVAAVERACAAMRSVVALVDDASMRQAHSVKSALIVSRIAPSLPVQAPRSASPSSPVYSPVEERPSSLTAEFLTSLGACLLSGALDIVQHPSSRARYLGSFLYVGGYLVMVKITKGGRVYEPKYWFSLSGFELIDDETDDAAFPYSFHLCGHGHYLQFAAACQLEKEIWIAAIQDATSTAAEWRNEPQSSLPDTILTTSPTEEEHHEFTATPLPTIQSLSELEGNDTVVPPSVMKAQSRPYRTMPRMDGSALRHEAQTPANLALSRRSSTASVKAFFSPLSFDVSSKITRPSSQVRQQVDHALHDVLSDNCLTVRSQALLREEELFQLRKKVPTAMSRSNSGLSLTSAMRRRYDSVLISSRRRSSVDGHGVDPVSDSENGRGSQVTVGRKTKAAALKRRHHPSLSLVPCDGSVLAEVETPALSPDGLPDSPSPLSNCSSATSSNMGSMVPSPLDGSVLWISCLVSTTAPFFSTLPFEFTPTHYDLPSDFVIMDKTVQLAKEHGVAVGAHPSLPDRQGFGRREMAMEPDELNSCFIYQVGALSGFLNKYGLKMNHLKPHGAIYGQTSRSIDLARAAVGVAKTFNVAFMGLAGTCHQTAAAELGVPFIAEWFADLDYSPEGKLLITKKHAPVGLDEIKQRVKRVLSEGLVTTTAGVLSIGEGVREVSICVHSDTPGSVEIAQAVKHLVDENNLLAMT</sequence>
<name>A0A4R0RK47_9APHY</name>
<dbReference type="EMBL" id="RWJN01000095">
    <property type="protein sequence ID" value="TCD67502.1"/>
    <property type="molecule type" value="Genomic_DNA"/>
</dbReference>
<dbReference type="InterPro" id="IPR005501">
    <property type="entry name" value="LamB/YcsF/PxpA-like"/>
</dbReference>
<accession>A0A4R0RK47</accession>
<dbReference type="PANTHER" id="PTHR30292:SF0">
    <property type="entry name" value="5-OXOPROLINASE SUBUNIT A"/>
    <property type="match status" value="1"/>
</dbReference>
<feature type="compositionally biased region" description="Polar residues" evidence="1">
    <location>
        <begin position="1287"/>
        <end position="1297"/>
    </location>
</feature>
<dbReference type="SUPFAM" id="SSF50729">
    <property type="entry name" value="PH domain-like"/>
    <property type="match status" value="1"/>
</dbReference>
<dbReference type="Gene3D" id="1.20.900.10">
    <property type="entry name" value="Dbl homology (DH) domain"/>
    <property type="match status" value="2"/>
</dbReference>
<feature type="region of interest" description="Disordered" evidence="1">
    <location>
        <begin position="1210"/>
        <end position="1240"/>
    </location>
</feature>
<feature type="compositionally biased region" description="Polar residues" evidence="1">
    <location>
        <begin position="177"/>
        <end position="187"/>
    </location>
</feature>
<dbReference type="Pfam" id="PF03746">
    <property type="entry name" value="LamB_YcsF"/>
    <property type="match status" value="1"/>
</dbReference>
<reference evidence="3 4" key="1">
    <citation type="submission" date="2018-11" db="EMBL/GenBank/DDBJ databases">
        <title>Genome assembly of Steccherinum ochraceum LE-BIN_3174, the white-rot fungus of the Steccherinaceae family (The Residual Polyporoid clade, Polyporales, Basidiomycota).</title>
        <authorList>
            <person name="Fedorova T.V."/>
            <person name="Glazunova O.A."/>
            <person name="Landesman E.O."/>
            <person name="Moiseenko K.V."/>
            <person name="Psurtseva N.V."/>
            <person name="Savinova O.S."/>
            <person name="Shakhova N.V."/>
            <person name="Tyazhelova T.V."/>
            <person name="Vasina D.V."/>
        </authorList>
    </citation>
    <scope>NUCLEOTIDE SEQUENCE [LARGE SCALE GENOMIC DNA]</scope>
    <source>
        <strain evidence="3 4">LE-BIN_3174</strain>
    </source>
</reference>
<feature type="compositionally biased region" description="Polar residues" evidence="1">
    <location>
        <begin position="317"/>
        <end position="340"/>
    </location>
</feature>
<feature type="compositionally biased region" description="Basic and acidic residues" evidence="1">
    <location>
        <begin position="754"/>
        <end position="768"/>
    </location>
</feature>
<dbReference type="STRING" id="92696.A0A4R0RK47"/>
<feature type="region of interest" description="Disordered" evidence="1">
    <location>
        <begin position="571"/>
        <end position="616"/>
    </location>
</feature>
<dbReference type="GO" id="GO:0005085">
    <property type="term" value="F:guanyl-nucleotide exchange factor activity"/>
    <property type="evidence" value="ECO:0007669"/>
    <property type="project" value="InterPro"/>
</dbReference>
<feature type="compositionally biased region" description="Low complexity" evidence="1">
    <location>
        <begin position="257"/>
        <end position="283"/>
    </location>
</feature>
<feature type="compositionally biased region" description="Basic and acidic residues" evidence="1">
    <location>
        <begin position="590"/>
        <end position="616"/>
    </location>
</feature>
<dbReference type="InterPro" id="IPR011330">
    <property type="entry name" value="Glyco_hydro/deAcase_b/a-brl"/>
</dbReference>
<feature type="region of interest" description="Disordered" evidence="1">
    <location>
        <begin position="1271"/>
        <end position="1297"/>
    </location>
</feature>
<evidence type="ECO:0000313" key="4">
    <source>
        <dbReference type="Proteomes" id="UP000292702"/>
    </source>
</evidence>
<dbReference type="PROSITE" id="PS50010">
    <property type="entry name" value="DH_2"/>
    <property type="match status" value="1"/>
</dbReference>
<feature type="compositionally biased region" description="Low complexity" evidence="1">
    <location>
        <begin position="535"/>
        <end position="550"/>
    </location>
</feature>
<dbReference type="Gene3D" id="3.20.20.370">
    <property type="entry name" value="Glycoside hydrolase/deacetylase"/>
    <property type="match status" value="1"/>
</dbReference>
<feature type="region of interest" description="Disordered" evidence="1">
    <location>
        <begin position="164"/>
        <end position="450"/>
    </location>
</feature>
<feature type="compositionally biased region" description="Basic and acidic residues" evidence="1">
    <location>
        <begin position="401"/>
        <end position="414"/>
    </location>
</feature>
<protein>
    <recommendedName>
        <fullName evidence="2">DH domain-containing protein</fullName>
    </recommendedName>
</protein>
<gene>
    <name evidence="3" type="ORF">EIP91_012307</name>
</gene>
<evidence type="ECO:0000313" key="3">
    <source>
        <dbReference type="EMBL" id="TCD67502.1"/>
    </source>
</evidence>
<feature type="compositionally biased region" description="Polar residues" evidence="1">
    <location>
        <begin position="580"/>
        <end position="589"/>
    </location>
</feature>
<feature type="compositionally biased region" description="Polar residues" evidence="1">
    <location>
        <begin position="417"/>
        <end position="434"/>
    </location>
</feature>
<dbReference type="SUPFAM" id="SSF88713">
    <property type="entry name" value="Glycoside hydrolase/deacetylase"/>
    <property type="match status" value="1"/>
</dbReference>
<feature type="region of interest" description="Disordered" evidence="1">
    <location>
        <begin position="754"/>
        <end position="817"/>
    </location>
</feature>
<dbReference type="InterPro" id="IPR000219">
    <property type="entry name" value="DH_dom"/>
</dbReference>
<feature type="compositionally biased region" description="Low complexity" evidence="1">
    <location>
        <begin position="1273"/>
        <end position="1286"/>
    </location>
</feature>
<keyword evidence="4" id="KW-1185">Reference proteome</keyword>
<evidence type="ECO:0000259" key="2">
    <source>
        <dbReference type="PROSITE" id="PS50010"/>
    </source>
</evidence>
<dbReference type="PANTHER" id="PTHR30292">
    <property type="entry name" value="UNCHARACTERIZED PROTEIN YBGL-RELATED"/>
    <property type="match status" value="1"/>
</dbReference>
<feature type="compositionally biased region" description="Low complexity" evidence="1">
    <location>
        <begin position="341"/>
        <end position="357"/>
    </location>
</feature>
<dbReference type="OrthoDB" id="1716625at2759"/>
<dbReference type="Gene3D" id="2.30.29.30">
    <property type="entry name" value="Pleckstrin-homology domain (PH domain)/Phosphotyrosine-binding domain (PTB)"/>
    <property type="match status" value="1"/>
</dbReference>
<dbReference type="Pfam" id="PF00621">
    <property type="entry name" value="RhoGEF"/>
    <property type="match status" value="1"/>
</dbReference>
<feature type="compositionally biased region" description="Basic and acidic residues" evidence="1">
    <location>
        <begin position="364"/>
        <end position="373"/>
    </location>
</feature>
<evidence type="ECO:0000256" key="1">
    <source>
        <dbReference type="SAM" id="MobiDB-lite"/>
    </source>
</evidence>
<organism evidence="3 4">
    <name type="scientific">Steccherinum ochraceum</name>
    <dbReference type="NCBI Taxonomy" id="92696"/>
    <lineage>
        <taxon>Eukaryota</taxon>
        <taxon>Fungi</taxon>
        <taxon>Dikarya</taxon>
        <taxon>Basidiomycota</taxon>
        <taxon>Agaricomycotina</taxon>
        <taxon>Agaricomycetes</taxon>
        <taxon>Polyporales</taxon>
        <taxon>Steccherinaceae</taxon>
        <taxon>Steccherinum</taxon>
    </lineage>
</organism>
<comment type="caution">
    <text evidence="3">The sequence shown here is derived from an EMBL/GenBank/DDBJ whole genome shotgun (WGS) entry which is preliminary data.</text>
</comment>
<dbReference type="SUPFAM" id="SSF48065">
    <property type="entry name" value="DBL homology domain (DH-domain)"/>
    <property type="match status" value="1"/>
</dbReference>
<proteinExistence type="predicted"/>
<dbReference type="Proteomes" id="UP000292702">
    <property type="component" value="Unassembled WGS sequence"/>
</dbReference>
<feature type="compositionally biased region" description="Low complexity" evidence="1">
    <location>
        <begin position="435"/>
        <end position="447"/>
    </location>
</feature>
<dbReference type="GO" id="GO:0005975">
    <property type="term" value="P:carbohydrate metabolic process"/>
    <property type="evidence" value="ECO:0007669"/>
    <property type="project" value="InterPro"/>
</dbReference>
<feature type="compositionally biased region" description="Polar residues" evidence="1">
    <location>
        <begin position="1227"/>
        <end position="1237"/>
    </location>
</feature>
<dbReference type="InterPro" id="IPR035899">
    <property type="entry name" value="DBL_dom_sf"/>
</dbReference>